<dbReference type="Proteomes" id="UP000683360">
    <property type="component" value="Unassembled WGS sequence"/>
</dbReference>
<comment type="caution">
    <text evidence="1">The sequence shown here is derived from an EMBL/GenBank/DDBJ whole genome shotgun (WGS) entry which is preliminary data.</text>
</comment>
<dbReference type="Gene3D" id="3.40.50.1110">
    <property type="entry name" value="SGNH hydrolase"/>
    <property type="match status" value="1"/>
</dbReference>
<dbReference type="AlphaFoldDB" id="A0A8S3U4L0"/>
<accession>A0A8S3U4L0</accession>
<proteinExistence type="predicted"/>
<name>A0A8S3U4L0_MYTED</name>
<evidence type="ECO:0000313" key="1">
    <source>
        <dbReference type="EMBL" id="CAG2240490.1"/>
    </source>
</evidence>
<gene>
    <name evidence="1" type="ORF">MEDL_52797</name>
</gene>
<reference evidence="1" key="1">
    <citation type="submission" date="2021-03" db="EMBL/GenBank/DDBJ databases">
        <authorList>
            <person name="Bekaert M."/>
        </authorList>
    </citation>
    <scope>NUCLEOTIDE SEQUENCE</scope>
</reference>
<dbReference type="EMBL" id="CAJPWZ010002563">
    <property type="protein sequence ID" value="CAG2240490.1"/>
    <property type="molecule type" value="Genomic_DNA"/>
</dbReference>
<dbReference type="InterPro" id="IPR036514">
    <property type="entry name" value="SGNH_hydro_sf"/>
</dbReference>
<evidence type="ECO:0000313" key="2">
    <source>
        <dbReference type="Proteomes" id="UP000683360"/>
    </source>
</evidence>
<sequence length="340" mass="39559">MTDSYIRRSLRQIKIQTPGLQQKYIPVLLSDSKGSYIKREVTNLDELKIEFISQSGSRLRDSILWVRNNLHKRTKSYKNIHVYVWLGNCDITAKSGRYLNLRFQNTSSIIKYIKDKLEDIILAIKVSRKKNTSRVTLLEIPHYSLVEYNSSQKHPEPRSFYEDDIKLSKQIDSINSVIRQLNTSALDNARSPRFSLDLTRPTKGHKGQRAKARSHYNFKHVYVDGEHPNPLLAKLWTKEKQILKQDDLKSKLAVAEAHIAALENTILDNNNLIRNMKLTQLGQMITTKMDLTIRSYRTPSSISANCSNCHCSQVDYRIRDLEREMSNLRLQHLENLFFTL</sequence>
<organism evidence="1 2">
    <name type="scientific">Mytilus edulis</name>
    <name type="common">Blue mussel</name>
    <dbReference type="NCBI Taxonomy" id="6550"/>
    <lineage>
        <taxon>Eukaryota</taxon>
        <taxon>Metazoa</taxon>
        <taxon>Spiralia</taxon>
        <taxon>Lophotrochozoa</taxon>
        <taxon>Mollusca</taxon>
        <taxon>Bivalvia</taxon>
        <taxon>Autobranchia</taxon>
        <taxon>Pteriomorphia</taxon>
        <taxon>Mytilida</taxon>
        <taxon>Mytiloidea</taxon>
        <taxon>Mytilidae</taxon>
        <taxon>Mytilinae</taxon>
        <taxon>Mytilus</taxon>
    </lineage>
</organism>
<keyword evidence="2" id="KW-1185">Reference proteome</keyword>
<protein>
    <submittedName>
        <fullName evidence="1">Uncharacterized protein</fullName>
    </submittedName>
</protein>